<evidence type="ECO:0000256" key="1">
    <source>
        <dbReference type="SAM" id="MobiDB-lite"/>
    </source>
</evidence>
<proteinExistence type="predicted"/>
<reference evidence="2 3" key="1">
    <citation type="journal article" date="2017" name="Mol. Biol. Evol.">
        <title>The 4-celled Tetrabaena socialis nuclear genome reveals the essential components for genetic control of cell number at the origin of multicellularity in the volvocine lineage.</title>
        <authorList>
            <person name="Featherston J."/>
            <person name="Arakaki Y."/>
            <person name="Hanschen E.R."/>
            <person name="Ferris P.J."/>
            <person name="Michod R.E."/>
            <person name="Olson B.J.S.C."/>
            <person name="Nozaki H."/>
            <person name="Durand P.M."/>
        </authorList>
    </citation>
    <scope>NUCLEOTIDE SEQUENCE [LARGE SCALE GENOMIC DNA]</scope>
    <source>
        <strain evidence="2 3">NIES-571</strain>
    </source>
</reference>
<comment type="caution">
    <text evidence="2">The sequence shown here is derived from an EMBL/GenBank/DDBJ whole genome shotgun (WGS) entry which is preliminary data.</text>
</comment>
<evidence type="ECO:0000313" key="2">
    <source>
        <dbReference type="EMBL" id="PNH04382.1"/>
    </source>
</evidence>
<dbReference type="AlphaFoldDB" id="A0A2J7ZVT1"/>
<name>A0A2J7ZVT1_9CHLO</name>
<keyword evidence="3" id="KW-1185">Reference proteome</keyword>
<dbReference type="EMBL" id="PGGS01000393">
    <property type="protein sequence ID" value="PNH04382.1"/>
    <property type="molecule type" value="Genomic_DNA"/>
</dbReference>
<evidence type="ECO:0000313" key="3">
    <source>
        <dbReference type="Proteomes" id="UP000236333"/>
    </source>
</evidence>
<protein>
    <submittedName>
        <fullName evidence="2">Uncharacterized protein</fullName>
    </submittedName>
</protein>
<gene>
    <name evidence="2" type="ORF">TSOC_009464</name>
</gene>
<dbReference type="Proteomes" id="UP000236333">
    <property type="component" value="Unassembled WGS sequence"/>
</dbReference>
<feature type="compositionally biased region" description="Basic and acidic residues" evidence="1">
    <location>
        <begin position="15"/>
        <end position="25"/>
    </location>
</feature>
<accession>A0A2J7ZVT1</accession>
<sequence>MQYKSSGDAAAAGGSKEEALQETAKKLSSQLQRMPPHEVPVPSDRQIAAGKAREVVDADAGEFIHEESWEMVLVPVDFSLVADLPTAVLEQMQKEYCT</sequence>
<feature type="compositionally biased region" description="Low complexity" evidence="1">
    <location>
        <begin position="1"/>
        <end position="14"/>
    </location>
</feature>
<organism evidence="2 3">
    <name type="scientific">Tetrabaena socialis</name>
    <dbReference type="NCBI Taxonomy" id="47790"/>
    <lineage>
        <taxon>Eukaryota</taxon>
        <taxon>Viridiplantae</taxon>
        <taxon>Chlorophyta</taxon>
        <taxon>core chlorophytes</taxon>
        <taxon>Chlorophyceae</taxon>
        <taxon>CS clade</taxon>
        <taxon>Chlamydomonadales</taxon>
        <taxon>Tetrabaenaceae</taxon>
        <taxon>Tetrabaena</taxon>
    </lineage>
</organism>
<feature type="region of interest" description="Disordered" evidence="1">
    <location>
        <begin position="1"/>
        <end position="46"/>
    </location>
</feature>
<dbReference type="OrthoDB" id="538121at2759"/>